<name>A0ABN0YLZ4_9BACL</name>
<sequence>MTFNENSKLGDLLQNDSAKVVLEKHLPGITTNTMLSMALGFTLKQLSGFPQAELSEAKLMELVDDLKDIK</sequence>
<evidence type="ECO:0000313" key="2">
    <source>
        <dbReference type="Proteomes" id="UP001500340"/>
    </source>
</evidence>
<comment type="caution">
    <text evidence="1">The sequence shown here is derived from an EMBL/GenBank/DDBJ whole genome shotgun (WGS) entry which is preliminary data.</text>
</comment>
<protein>
    <submittedName>
        <fullName evidence="1">Uncharacterized protein</fullName>
    </submittedName>
</protein>
<proteinExistence type="predicted"/>
<dbReference type="EMBL" id="BAAACX010000015">
    <property type="protein sequence ID" value="GAA0399689.1"/>
    <property type="molecule type" value="Genomic_DNA"/>
</dbReference>
<keyword evidence="2" id="KW-1185">Reference proteome</keyword>
<organism evidence="1 2">
    <name type="scientific">Paenibacillus motobuensis</name>
    <dbReference type="NCBI Taxonomy" id="295324"/>
    <lineage>
        <taxon>Bacteria</taxon>
        <taxon>Bacillati</taxon>
        <taxon>Bacillota</taxon>
        <taxon>Bacilli</taxon>
        <taxon>Bacillales</taxon>
        <taxon>Paenibacillaceae</taxon>
        <taxon>Paenibacillus</taxon>
    </lineage>
</organism>
<dbReference type="RefSeq" id="WP_343862965.1">
    <property type="nucleotide sequence ID" value="NZ_BAAACX010000015.1"/>
</dbReference>
<accession>A0ABN0YLZ4</accession>
<gene>
    <name evidence="1" type="ORF">GCM10008933_32830</name>
</gene>
<dbReference type="Proteomes" id="UP001500340">
    <property type="component" value="Unassembled WGS sequence"/>
</dbReference>
<reference evidence="1 2" key="1">
    <citation type="journal article" date="2019" name="Int. J. Syst. Evol. Microbiol.">
        <title>The Global Catalogue of Microorganisms (GCM) 10K type strain sequencing project: providing services to taxonomists for standard genome sequencing and annotation.</title>
        <authorList>
            <consortium name="The Broad Institute Genomics Platform"/>
            <consortium name="The Broad Institute Genome Sequencing Center for Infectious Disease"/>
            <person name="Wu L."/>
            <person name="Ma J."/>
        </authorList>
    </citation>
    <scope>NUCLEOTIDE SEQUENCE [LARGE SCALE GENOMIC DNA]</scope>
    <source>
        <strain evidence="1 2">JCM 12774</strain>
    </source>
</reference>
<evidence type="ECO:0000313" key="1">
    <source>
        <dbReference type="EMBL" id="GAA0399689.1"/>
    </source>
</evidence>